<comment type="caution">
    <text evidence="1">The sequence shown here is derived from an EMBL/GenBank/DDBJ whole genome shotgun (WGS) entry which is preliminary data.</text>
</comment>
<dbReference type="InterPro" id="IPR025563">
    <property type="entry name" value="DUF4286"/>
</dbReference>
<evidence type="ECO:0008006" key="3">
    <source>
        <dbReference type="Google" id="ProtNLM"/>
    </source>
</evidence>
<accession>A0A091AUW1</accession>
<dbReference type="STRING" id="1121015.GCA_000420545_01772"/>
<dbReference type="Pfam" id="PF14114">
    <property type="entry name" value="DUF4286"/>
    <property type="match status" value="1"/>
</dbReference>
<keyword evidence="2" id="KW-1185">Reference proteome</keyword>
<dbReference type="Proteomes" id="UP000029385">
    <property type="component" value="Unassembled WGS sequence"/>
</dbReference>
<dbReference type="InterPro" id="IPR011008">
    <property type="entry name" value="Dimeric_a/b-barrel"/>
</dbReference>
<organism evidence="1 2">
    <name type="scientific">Arenimonas oryziterrae DSM 21050 = YC6267</name>
    <dbReference type="NCBI Taxonomy" id="1121015"/>
    <lineage>
        <taxon>Bacteria</taxon>
        <taxon>Pseudomonadati</taxon>
        <taxon>Pseudomonadota</taxon>
        <taxon>Gammaproteobacteria</taxon>
        <taxon>Lysobacterales</taxon>
        <taxon>Lysobacteraceae</taxon>
        <taxon>Arenimonas</taxon>
    </lineage>
</organism>
<reference evidence="1 2" key="1">
    <citation type="submission" date="2013-09" db="EMBL/GenBank/DDBJ databases">
        <title>Genome sequencing of Arenimonas oryziterrae.</title>
        <authorList>
            <person name="Chen F."/>
            <person name="Wang G."/>
        </authorList>
    </citation>
    <scope>NUCLEOTIDE SEQUENCE [LARGE SCALE GENOMIC DNA]</scope>
    <source>
        <strain evidence="1 2">YC6267</strain>
    </source>
</reference>
<proteinExistence type="predicted"/>
<name>A0A091AUW1_9GAMM</name>
<evidence type="ECO:0000313" key="1">
    <source>
        <dbReference type="EMBL" id="KFN44078.1"/>
    </source>
</evidence>
<dbReference type="RefSeq" id="WP_022969391.1">
    <property type="nucleotide sequence ID" value="NZ_ATVD01000003.1"/>
</dbReference>
<sequence length="105" mass="12153">MDVIAYEVNLFVQQAILDEYRPWLDAHVRAMCALPGFLGAEWFERSDPAAADDEVVFCVHYRLTDEAALADYFRDHAAHMRADGVARFGDRFRADRRVLRSLARY</sequence>
<gene>
    <name evidence="1" type="ORF">N789_06590</name>
</gene>
<dbReference type="EMBL" id="AVCI01000003">
    <property type="protein sequence ID" value="KFN44078.1"/>
    <property type="molecule type" value="Genomic_DNA"/>
</dbReference>
<dbReference type="SUPFAM" id="SSF54909">
    <property type="entry name" value="Dimeric alpha+beta barrel"/>
    <property type="match status" value="1"/>
</dbReference>
<protein>
    <recommendedName>
        <fullName evidence="3">DUF4286 domain-containing protein</fullName>
    </recommendedName>
</protein>
<dbReference type="eggNOG" id="ENOG5033C6N">
    <property type="taxonomic scope" value="Bacteria"/>
</dbReference>
<dbReference type="AlphaFoldDB" id="A0A091AUW1"/>
<evidence type="ECO:0000313" key="2">
    <source>
        <dbReference type="Proteomes" id="UP000029385"/>
    </source>
</evidence>
<dbReference type="PATRIC" id="fig|1121015.4.peg.807"/>